<feature type="compositionally biased region" description="Basic residues" evidence="2">
    <location>
        <begin position="253"/>
        <end position="263"/>
    </location>
</feature>
<dbReference type="EMBL" id="VWZN01017707">
    <property type="protein sequence ID" value="NWR50770.1"/>
    <property type="molecule type" value="Genomic_DNA"/>
</dbReference>
<dbReference type="Pfam" id="PF02141">
    <property type="entry name" value="DENN"/>
    <property type="match status" value="1"/>
</dbReference>
<dbReference type="InterPro" id="IPR037516">
    <property type="entry name" value="Tripartite_DENN"/>
</dbReference>
<keyword evidence="1" id="KW-0344">Guanine-nucleotide releasing factor</keyword>
<dbReference type="Pfam" id="PF03456">
    <property type="entry name" value="uDENN"/>
    <property type="match status" value="1"/>
</dbReference>
<reference evidence="4 5" key="1">
    <citation type="submission" date="2019-09" db="EMBL/GenBank/DDBJ databases">
        <title>Bird 10,000 Genomes (B10K) Project - Family phase.</title>
        <authorList>
            <person name="Zhang G."/>
        </authorList>
    </citation>
    <scope>NUCLEOTIDE SEQUENCE [LARGE SCALE GENOMIC DNA]</scope>
    <source>
        <strain evidence="4">B10K-DU-001-18</strain>
        <tissue evidence="4">Muscle</tissue>
    </source>
</reference>
<feature type="region of interest" description="Disordered" evidence="2">
    <location>
        <begin position="190"/>
        <end position="209"/>
    </location>
</feature>
<dbReference type="InterPro" id="IPR005112">
    <property type="entry name" value="dDENN_dom"/>
</dbReference>
<evidence type="ECO:0000259" key="3">
    <source>
        <dbReference type="PROSITE" id="PS50211"/>
    </source>
</evidence>
<dbReference type="AlphaFoldDB" id="A0A7K4XWM2"/>
<dbReference type="SMART" id="SM00801">
    <property type="entry name" value="dDENN"/>
    <property type="match status" value="1"/>
</dbReference>
<accession>A0A7K4XWM2</accession>
<dbReference type="FunFam" id="3.30.450.200:FF:000001">
    <property type="entry name" value="DENN domain-containing protein 2A isoform X1"/>
    <property type="match status" value="1"/>
</dbReference>
<dbReference type="PANTHER" id="PTHR15288">
    <property type="entry name" value="DENN DOMAIN-CONTAINING PROTEIN 2"/>
    <property type="match status" value="1"/>
</dbReference>
<dbReference type="PANTHER" id="PTHR15288:SF6">
    <property type="entry name" value="DENN DOMAIN-CONTAINING PROTEIN 2C"/>
    <property type="match status" value="1"/>
</dbReference>
<dbReference type="InterPro" id="IPR001194">
    <property type="entry name" value="cDENN_dom"/>
</dbReference>
<dbReference type="InterPro" id="IPR005113">
    <property type="entry name" value="uDENN_dom"/>
</dbReference>
<feature type="compositionally biased region" description="Basic and acidic residues" evidence="2">
    <location>
        <begin position="66"/>
        <end position="85"/>
    </location>
</feature>
<evidence type="ECO:0000256" key="2">
    <source>
        <dbReference type="SAM" id="MobiDB-lite"/>
    </source>
</evidence>
<sequence length="888" mass="99923">MHPTGAGDSSFSRAAVQTLSRSHCRNIRQKISQWEGRTRGCPGRDGQQPKDFGVKYDASCNALPRGKPECTENGRKAGSKDPKSLGLDFREDARSCWQTGDCGGPASRAKQEGEGQTGFLAPGVTLPPGNFYTSQALWRRADPLLPGRAPPAPLDLQRKQGSSGSTERELEIKGVGTLCRAERSLRNIYSEVEGQEEEPAPAPPPKPRRTFRYLAEKGAGGHRDASATREALLQKQRGRDLVPSSNNPEKKAAGRRIRGRAQRKSFEFEDIQGFRQRPAASGSRRPREETNGTAGSRLAHTQSEDNIYEDIICPTKENPYEDIRALPLPLWKVPSVWKLPPPRSISRAPKPPPKPPFLSRKTLELKPSQTSFQGKMGKETSLPVTLSEWKLFRAVEAASRRKNLPWLVLKIQEIFDSKRGKKKVKLLSPAGREAAPVKGETSGNESDTENQPKSRHRCLRRSASKRNPHYQTLERDLIELQEQRLFELFVVVSLHKKASELTYTPHIIQQFPSKPEHPFRPSKDTEERLKVIPKFCFPDPKDWFPSSDLKSETFSFVLTGEDGSRWFGYCRKLLPEGKGKRLPEVYCIVSRLGCFNLFSKILDEVEKRREMSPALVHPFMRSVMEAPFPAPGRTITVRSFLPGAGDEVMELCRPLDSRLEHVDFECLLQCLSVSHTIRVFASLLLERRVIFVADNLGADTLSKCGHAAVATLYPFTWQHTYIPVLPASMIDIVCSPTPFLIGILSCSLPQLQDLPIEEVLIVDLCADKFLQEVSDEDEILPHKLQAALVQILEERSEILSHEQADTQGDVTLNSLVSEAFVQFFVEIVGHYSLHMSVTEKGERVFQREPFRKSHGSRTVRHFLHCFMETQMFAGFVQDRELSQSRLKG</sequence>
<feature type="compositionally biased region" description="Polar residues" evidence="2">
    <location>
        <begin position="291"/>
        <end position="301"/>
    </location>
</feature>
<dbReference type="FunFam" id="3.40.50.11500:FF:000004">
    <property type="entry name" value="DENN domain-containing protein 2C isoform X1"/>
    <property type="match status" value="1"/>
</dbReference>
<name>A0A7K4XWM2_REGSA</name>
<feature type="region of interest" description="Disordered" evidence="2">
    <location>
        <begin position="231"/>
        <end position="301"/>
    </location>
</feature>
<dbReference type="SMART" id="SM00800">
    <property type="entry name" value="uDENN"/>
    <property type="match status" value="1"/>
</dbReference>
<keyword evidence="5" id="KW-1185">Reference proteome</keyword>
<protein>
    <submittedName>
        <fullName evidence="4">DEN2C protein</fullName>
    </submittedName>
</protein>
<feature type="region of interest" description="Disordered" evidence="2">
    <location>
        <begin position="34"/>
        <end position="85"/>
    </location>
</feature>
<organism evidence="4 5">
    <name type="scientific">Regulus satrapa</name>
    <name type="common">Golden-crowned kinglet</name>
    <dbReference type="NCBI Taxonomy" id="13245"/>
    <lineage>
        <taxon>Eukaryota</taxon>
        <taxon>Metazoa</taxon>
        <taxon>Chordata</taxon>
        <taxon>Craniata</taxon>
        <taxon>Vertebrata</taxon>
        <taxon>Euteleostomi</taxon>
        <taxon>Archelosauria</taxon>
        <taxon>Archosauria</taxon>
        <taxon>Dinosauria</taxon>
        <taxon>Saurischia</taxon>
        <taxon>Theropoda</taxon>
        <taxon>Coelurosauria</taxon>
        <taxon>Aves</taxon>
        <taxon>Neognathae</taxon>
        <taxon>Neoaves</taxon>
        <taxon>Telluraves</taxon>
        <taxon>Australaves</taxon>
        <taxon>Passeriformes</taxon>
        <taxon>Regulidae</taxon>
        <taxon>Regulus</taxon>
    </lineage>
</organism>
<dbReference type="GO" id="GO:0005085">
    <property type="term" value="F:guanyl-nucleotide exchange factor activity"/>
    <property type="evidence" value="ECO:0007669"/>
    <property type="project" value="UniProtKB-KW"/>
</dbReference>
<dbReference type="PROSITE" id="PS50211">
    <property type="entry name" value="DENN"/>
    <property type="match status" value="1"/>
</dbReference>
<feature type="domain" description="UDENN" evidence="3">
    <location>
        <begin position="487"/>
        <end position="888"/>
    </location>
</feature>
<evidence type="ECO:0000256" key="1">
    <source>
        <dbReference type="ARBA" id="ARBA00022658"/>
    </source>
</evidence>
<comment type="caution">
    <text evidence="4">The sequence shown here is derived from an EMBL/GenBank/DDBJ whole genome shotgun (WGS) entry which is preliminary data.</text>
</comment>
<feature type="non-terminal residue" evidence="4">
    <location>
        <position position="1"/>
    </location>
</feature>
<dbReference type="Pfam" id="PF03455">
    <property type="entry name" value="dDENN"/>
    <property type="match status" value="1"/>
</dbReference>
<feature type="compositionally biased region" description="Polar residues" evidence="2">
    <location>
        <begin position="7"/>
        <end position="21"/>
    </location>
</feature>
<evidence type="ECO:0000313" key="5">
    <source>
        <dbReference type="Proteomes" id="UP000529728"/>
    </source>
</evidence>
<gene>
    <name evidence="4" type="primary">Dennd2c</name>
    <name evidence="4" type="ORF">REGSAT_R03484</name>
</gene>
<feature type="compositionally biased region" description="Basic residues" evidence="2">
    <location>
        <begin position="453"/>
        <end position="465"/>
    </location>
</feature>
<feature type="region of interest" description="Disordered" evidence="2">
    <location>
        <begin position="426"/>
        <end position="465"/>
    </location>
</feature>
<dbReference type="InterPro" id="IPR043153">
    <property type="entry name" value="DENN_C"/>
</dbReference>
<feature type="region of interest" description="Disordered" evidence="2">
    <location>
        <begin position="145"/>
        <end position="171"/>
    </location>
</feature>
<feature type="compositionally biased region" description="Polar residues" evidence="2">
    <location>
        <begin position="441"/>
        <end position="451"/>
    </location>
</feature>
<dbReference type="SMART" id="SM00799">
    <property type="entry name" value="DENN"/>
    <property type="match status" value="1"/>
</dbReference>
<evidence type="ECO:0000313" key="4">
    <source>
        <dbReference type="EMBL" id="NWR50770.1"/>
    </source>
</evidence>
<feature type="non-terminal residue" evidence="4">
    <location>
        <position position="888"/>
    </location>
</feature>
<dbReference type="Proteomes" id="UP000529728">
    <property type="component" value="Unassembled WGS sequence"/>
</dbReference>
<feature type="region of interest" description="Disordered" evidence="2">
    <location>
        <begin position="1"/>
        <end position="22"/>
    </location>
</feature>
<dbReference type="OrthoDB" id="10266080at2759"/>
<proteinExistence type="predicted"/>
<dbReference type="Gene3D" id="3.40.50.11500">
    <property type="match status" value="1"/>
</dbReference>
<dbReference type="Gene3D" id="3.30.450.200">
    <property type="match status" value="1"/>
</dbReference>
<dbReference type="InterPro" id="IPR051942">
    <property type="entry name" value="DENN_domain_containing_2"/>
</dbReference>